<feature type="compositionally biased region" description="Low complexity" evidence="17">
    <location>
        <begin position="1300"/>
        <end position="1311"/>
    </location>
</feature>
<dbReference type="Gene3D" id="3.90.199.10">
    <property type="entry name" value="Topoisomerase II, domain 5"/>
    <property type="match status" value="1"/>
</dbReference>
<keyword evidence="13 15" id="KW-0413">Isomerase</keyword>
<keyword evidence="21" id="KW-1185">Reference proteome</keyword>
<dbReference type="STRING" id="645134.A0A0L0HES7"/>
<dbReference type="SMART" id="SM00434">
    <property type="entry name" value="TOP4c"/>
    <property type="match status" value="1"/>
</dbReference>
<keyword evidence="10" id="KW-0460">Magnesium</keyword>
<dbReference type="PROSITE" id="PS50880">
    <property type="entry name" value="TOPRIM"/>
    <property type="match status" value="1"/>
</dbReference>
<dbReference type="PROSITE" id="PS00177">
    <property type="entry name" value="TOPOISOMERASE_II"/>
    <property type="match status" value="1"/>
</dbReference>
<organism evidence="20 21">
    <name type="scientific">Spizellomyces punctatus (strain DAOM BR117)</name>
    <dbReference type="NCBI Taxonomy" id="645134"/>
    <lineage>
        <taxon>Eukaryota</taxon>
        <taxon>Fungi</taxon>
        <taxon>Fungi incertae sedis</taxon>
        <taxon>Chytridiomycota</taxon>
        <taxon>Chytridiomycota incertae sedis</taxon>
        <taxon>Chytridiomycetes</taxon>
        <taxon>Spizellomycetales</taxon>
        <taxon>Spizellomycetaceae</taxon>
        <taxon>Spizellomyces</taxon>
    </lineage>
</organism>
<dbReference type="Pfam" id="PF02518">
    <property type="entry name" value="HATPase_c"/>
    <property type="match status" value="1"/>
</dbReference>
<dbReference type="FunFam" id="3.40.50.670:FF:000001">
    <property type="entry name" value="DNA topoisomerase 2"/>
    <property type="match status" value="2"/>
</dbReference>
<dbReference type="FunCoup" id="A0A0L0HES7">
    <property type="interactions" value="750"/>
</dbReference>
<dbReference type="GO" id="GO:0046872">
    <property type="term" value="F:metal ion binding"/>
    <property type="evidence" value="ECO:0007669"/>
    <property type="project" value="UniProtKB-KW"/>
</dbReference>
<protein>
    <recommendedName>
        <fullName evidence="6 16">DNA topoisomerase 2</fullName>
        <ecNumber evidence="5 16">5.6.2.2</ecNumber>
    </recommendedName>
</protein>
<evidence type="ECO:0000256" key="12">
    <source>
        <dbReference type="ARBA" id="ARBA00023125"/>
    </source>
</evidence>
<dbReference type="GO" id="GO:0005634">
    <property type="term" value="C:nucleus"/>
    <property type="evidence" value="ECO:0007669"/>
    <property type="project" value="TreeGrafter"/>
</dbReference>
<feature type="compositionally biased region" description="Basic and acidic residues" evidence="17">
    <location>
        <begin position="1367"/>
        <end position="1379"/>
    </location>
</feature>
<dbReference type="PROSITE" id="PS52040">
    <property type="entry name" value="TOPO_IIA"/>
    <property type="match status" value="1"/>
</dbReference>
<dbReference type="Gene3D" id="3.30.230.10">
    <property type="match status" value="1"/>
</dbReference>
<dbReference type="Gene3D" id="1.10.268.10">
    <property type="entry name" value="Topoisomerase, domain 3"/>
    <property type="match status" value="1"/>
</dbReference>
<evidence type="ECO:0000256" key="13">
    <source>
        <dbReference type="ARBA" id="ARBA00023235"/>
    </source>
</evidence>
<dbReference type="Pfam" id="PF01751">
    <property type="entry name" value="Toprim"/>
    <property type="match status" value="1"/>
</dbReference>
<evidence type="ECO:0000256" key="6">
    <source>
        <dbReference type="ARBA" id="ARBA00019635"/>
    </source>
</evidence>
<proteinExistence type="inferred from homology"/>
<evidence type="ECO:0000259" key="18">
    <source>
        <dbReference type="PROSITE" id="PS50880"/>
    </source>
</evidence>
<dbReference type="InterPro" id="IPR014721">
    <property type="entry name" value="Ribsml_uS5_D2-typ_fold_subgr"/>
</dbReference>
<dbReference type="InterPro" id="IPR050634">
    <property type="entry name" value="DNA_Topoisomerase_II"/>
</dbReference>
<dbReference type="InterPro" id="IPR031660">
    <property type="entry name" value="TOPRIM_C"/>
</dbReference>
<feature type="domain" description="Topo IIA-type catalytic" evidence="19">
    <location>
        <begin position="783"/>
        <end position="1228"/>
    </location>
</feature>
<evidence type="ECO:0000256" key="5">
    <source>
        <dbReference type="ARBA" id="ARBA00012895"/>
    </source>
</evidence>
<dbReference type="InterPro" id="IPR034157">
    <property type="entry name" value="TOPRIM_TopoII"/>
</dbReference>
<dbReference type="Gene3D" id="3.30.1360.40">
    <property type="match status" value="1"/>
</dbReference>
<feature type="compositionally biased region" description="Basic and acidic residues" evidence="17">
    <location>
        <begin position="1314"/>
        <end position="1329"/>
    </location>
</feature>
<feature type="region of interest" description="Disordered" evidence="17">
    <location>
        <begin position="1353"/>
        <end position="1382"/>
    </location>
</feature>
<comment type="function">
    <text evidence="14 16">Control of topological states of DNA by transient breakage and subsequent rejoining of DNA strands. Topoisomerase II makes double-strand breaks.</text>
</comment>
<dbReference type="Pfam" id="PF16898">
    <property type="entry name" value="TOPRIM_C"/>
    <property type="match status" value="1"/>
</dbReference>
<evidence type="ECO:0000256" key="10">
    <source>
        <dbReference type="ARBA" id="ARBA00022842"/>
    </source>
</evidence>
<evidence type="ECO:0000256" key="3">
    <source>
        <dbReference type="ARBA" id="ARBA00001946"/>
    </source>
</evidence>
<evidence type="ECO:0000256" key="8">
    <source>
        <dbReference type="ARBA" id="ARBA00022741"/>
    </source>
</evidence>
<feature type="domain" description="Toprim" evidence="18">
    <location>
        <begin position="537"/>
        <end position="651"/>
    </location>
</feature>
<dbReference type="CDD" id="cd03365">
    <property type="entry name" value="TOPRIM_TopoIIA"/>
    <property type="match status" value="1"/>
</dbReference>
<dbReference type="Pfam" id="PF00521">
    <property type="entry name" value="DNA_topoisoIV"/>
    <property type="match status" value="1"/>
</dbReference>
<dbReference type="PANTHER" id="PTHR10169:SF38">
    <property type="entry name" value="DNA TOPOISOMERASE 2"/>
    <property type="match status" value="1"/>
</dbReference>
<feature type="compositionally biased region" description="Polar residues" evidence="17">
    <location>
        <begin position="21"/>
        <end position="38"/>
    </location>
</feature>
<feature type="region of interest" description="Disordered" evidence="17">
    <location>
        <begin position="1490"/>
        <end position="1562"/>
    </location>
</feature>
<keyword evidence="7" id="KW-0479">Metal-binding</keyword>
<dbReference type="FunFam" id="3.90.199.10:FF:000002">
    <property type="entry name" value="DNA topoisomerase 2"/>
    <property type="match status" value="1"/>
</dbReference>
<dbReference type="PANTHER" id="PTHR10169">
    <property type="entry name" value="DNA TOPOISOMERASE/GYRASE"/>
    <property type="match status" value="1"/>
</dbReference>
<dbReference type="PRINTS" id="PR01158">
    <property type="entry name" value="TOPISMRASEII"/>
</dbReference>
<sequence>MNDSPVGLVGLRRLPRGEVQGASTTFLPKNAASPTSRPTALIMSDDDEDYSLDDGSSGDDYVAVPKATTPRRPASSKVSSAAKSKQDTLPFTVEEPLHYNIGSKMTSQTGKGKAVEDIYQRKSQLEHILLRPDTYIGSVESTATPMWVIEDGRMVNRTVSFVPGLYKIFDEILVNAADNKIRDPSMDTIKVTINKEEGLISVMNNGRGIPVVMHAKEQVYVPELIFGHLLTSSNYDDDEKKVTGGRNGYGAKLCNIFSTEFIVETSDKESGKKFKQVFSNNMSRKTTPKITKAANVDFTRITFKPDLSKFGMTEMDDDLIAVLKRRVYDLAGVVRNAKVFLNDERIKIKNFKEYVKLYLDSVYGECGNKPTVVYEKADERWEVCFAVSDGQFQQVSFVNSICTSKGGTHVNAVADQIAQKLNEIIKKKNKGLPLKPHQIKSHMWLFINCLIENPSFDSQTKENMTLKSTKFGSRCTLSEDFIKKVSKSGVVDNIMAFAKAKQAVQLKQTDGTKRARLSGIAKLDDANNAGTKFGQKCTLILTEGDSAKALAISGLSVVGRDNFGVFPLRGKLLNVREATHKQIMENAEINHIKQILGLKSDKSYTSTESLRYGHVMIMTDQDHDGSHIKGLIINLFDHFWPSLLKAPGFLLQFITPIVRVTKGSREINFYNIPEYEQWKEANNDGRGWTIKYYKGLGTSTSADAKKYFGKMDDHLKPFAQANDDDRQQIELAFSKKRADDRKDWLSNLTSGTFMDHTVDEIPISDFVNKELILFSMADNVRSIPSLVDGFKPGQRKIIYSCFKRNLTKHEIKVAQLAGYVSEHSAYHHGEASLQSTIIGLAQDFVGSNNVNLLEPRGQFGTRLQGGKDHAHARYIFTKLSSVARLIYHSYDDNLLRYQNEENMRIEPEWYVPILPMVLVNGAEGIGTGWSTSIPNYNPRDIVENLRRRLDGEDFSPMHPWYRGFKGAIERQGDKYKISGTIKKLDSTTLEITELPLGSWTQSYKEFLEGLLSGTEKIQPSIKDYKEYHTDTSVHFVISLTETQMAKAEEEGLEKKFKMATMKSISNMVLFDKGGRLKKYNTIEEIMNEFYELRLEFYQRRKHWLVGRIRRELTKLENQVRFVLEVISGNLVIQNKRRTNVIKLLKAHQYAPISKTNEGSLVEHDDEEDTEDKEAEDSERHGYNYLLSMPIWNLTLEKVQKMTDDRDNKQKELTTLLATSPSDLWKMDLSAFIEEWNRVEVAIAEGAAKSASAVRKAQRKDISVDTARKSKKRRLFFSTPGNVDVDDERDLDYMDRKVPKTAKPATPHTTPHMRALRDKETTQITSKKEPNSSLDAPGGKGQEKVLTAALAPSNGTKWKTGAENRSISTEKDEHSIKDTKQPVTSAKLKLEEALDPFAFEDFSGRKIIPRSPPVPGKQRKITELFGVPVQSNVKGPLESDNQIAENKPTRIGTTRVKRKSESCPTATAIATSVSQKSAKIRKFIDLDESDLEENSFVTKPRKTSQVGMDRTGRVLRSPEKKEDVSRFDGIDQTRDTTNPSGKPRRRTTKSLPIDIVSDGSDDTDVALKPSATLHSRASTARIALSSDDDYVP</sequence>
<evidence type="ECO:0000313" key="21">
    <source>
        <dbReference type="Proteomes" id="UP000053201"/>
    </source>
</evidence>
<dbReference type="eggNOG" id="KOG0355">
    <property type="taxonomic scope" value="Eukaryota"/>
</dbReference>
<dbReference type="InterPro" id="IPR001241">
    <property type="entry name" value="Topo_IIA"/>
</dbReference>
<dbReference type="CDD" id="cd00187">
    <property type="entry name" value="TOP4c"/>
    <property type="match status" value="1"/>
</dbReference>
<dbReference type="InterPro" id="IPR036890">
    <property type="entry name" value="HATPase_C_sf"/>
</dbReference>
<dbReference type="GO" id="GO:0006265">
    <property type="term" value="P:DNA topological change"/>
    <property type="evidence" value="ECO:0007669"/>
    <property type="project" value="UniProtKB-UniRule"/>
</dbReference>
<dbReference type="Pfam" id="PF00204">
    <property type="entry name" value="DNA_gyraseB"/>
    <property type="match status" value="1"/>
</dbReference>
<dbReference type="InParanoid" id="A0A0L0HES7"/>
<keyword evidence="12 15" id="KW-0238">DNA-binding</keyword>
<dbReference type="VEuPathDB" id="FungiDB:SPPG_05522"/>
<dbReference type="SUPFAM" id="SSF55874">
    <property type="entry name" value="ATPase domain of HSP90 chaperone/DNA topoisomerase II/histidine kinase"/>
    <property type="match status" value="1"/>
</dbReference>
<dbReference type="EMBL" id="KQ257458">
    <property type="protein sequence ID" value="KNC99268.1"/>
    <property type="molecule type" value="Genomic_DNA"/>
</dbReference>
<dbReference type="InterPro" id="IPR013760">
    <property type="entry name" value="Topo_IIA-like_dom_sf"/>
</dbReference>
<dbReference type="Gene3D" id="3.30.1490.30">
    <property type="match status" value="1"/>
</dbReference>
<feature type="active site" description="O-(5'-phospho-DNA)-tyrosine intermediate" evidence="15">
    <location>
        <position position="874"/>
    </location>
</feature>
<dbReference type="FunFam" id="3.30.230.10:FF:000008">
    <property type="entry name" value="DNA topoisomerase 2"/>
    <property type="match status" value="1"/>
</dbReference>
<dbReference type="SMART" id="SM00433">
    <property type="entry name" value="TOP2c"/>
    <property type="match status" value="1"/>
</dbReference>
<dbReference type="SUPFAM" id="SSF56719">
    <property type="entry name" value="Type II DNA topoisomerase"/>
    <property type="match status" value="1"/>
</dbReference>
<feature type="region of interest" description="Disordered" evidence="17">
    <location>
        <begin position="1296"/>
        <end position="1341"/>
    </location>
</feature>
<dbReference type="InterPro" id="IPR013757">
    <property type="entry name" value="Topo_IIA_A_a_sf"/>
</dbReference>
<feature type="region of interest" description="Disordered" evidence="17">
    <location>
        <begin position="1155"/>
        <end position="1178"/>
    </location>
</feature>
<gene>
    <name evidence="20" type="ORF">SPPG_05522</name>
</gene>
<dbReference type="InterPro" id="IPR013759">
    <property type="entry name" value="Topo_IIA_B_C"/>
</dbReference>
<dbReference type="GO" id="GO:0005524">
    <property type="term" value="F:ATP binding"/>
    <property type="evidence" value="ECO:0007669"/>
    <property type="project" value="UniProtKB-UniRule"/>
</dbReference>
<keyword evidence="9 16" id="KW-0067">ATP-binding</keyword>
<evidence type="ECO:0000256" key="7">
    <source>
        <dbReference type="ARBA" id="ARBA00022723"/>
    </source>
</evidence>
<dbReference type="InterPro" id="IPR006171">
    <property type="entry name" value="TOPRIM_dom"/>
</dbReference>
<comment type="catalytic activity">
    <reaction evidence="1 15 16">
        <text>ATP-dependent breakage, passage and rejoining of double-stranded DNA.</text>
        <dbReference type="EC" id="5.6.2.2"/>
    </reaction>
</comment>
<dbReference type="FunFam" id="3.30.565.10:FF:000004">
    <property type="entry name" value="DNA topoisomerase 2"/>
    <property type="match status" value="1"/>
</dbReference>
<dbReference type="FunFam" id="3.30.1490.30:FF:000001">
    <property type="entry name" value="DNA topoisomerase 2"/>
    <property type="match status" value="1"/>
</dbReference>
<comment type="cofactor">
    <cofactor evidence="2">
        <name>Ca(2+)</name>
        <dbReference type="ChEBI" id="CHEBI:29108"/>
    </cofactor>
</comment>
<dbReference type="GeneID" id="27688888"/>
<reference evidence="20 21" key="1">
    <citation type="submission" date="2009-08" db="EMBL/GenBank/DDBJ databases">
        <title>The Genome Sequence of Spizellomyces punctatus strain DAOM BR117.</title>
        <authorList>
            <consortium name="The Broad Institute Genome Sequencing Platform"/>
            <person name="Russ C."/>
            <person name="Cuomo C."/>
            <person name="Shea T."/>
            <person name="Young S.K."/>
            <person name="Zeng Q."/>
            <person name="Koehrsen M."/>
            <person name="Haas B."/>
            <person name="Borodovsky M."/>
            <person name="Guigo R."/>
            <person name="Alvarado L."/>
            <person name="Berlin A."/>
            <person name="Bochicchio J."/>
            <person name="Borenstein D."/>
            <person name="Chapman S."/>
            <person name="Chen Z."/>
            <person name="Engels R."/>
            <person name="Freedman E."/>
            <person name="Gellesch M."/>
            <person name="Goldberg J."/>
            <person name="Griggs A."/>
            <person name="Gujja S."/>
            <person name="Heiman D."/>
            <person name="Hepburn T."/>
            <person name="Howarth C."/>
            <person name="Jen D."/>
            <person name="Larson L."/>
            <person name="Lewis B."/>
            <person name="Mehta T."/>
            <person name="Park D."/>
            <person name="Pearson M."/>
            <person name="Roberts A."/>
            <person name="Saif S."/>
            <person name="Shenoy N."/>
            <person name="Sisk P."/>
            <person name="Stolte C."/>
            <person name="Sykes S."/>
            <person name="Thomson T."/>
            <person name="Walk T."/>
            <person name="White J."/>
            <person name="Yandava C."/>
            <person name="Burger G."/>
            <person name="Gray M.W."/>
            <person name="Holland P.W.H."/>
            <person name="King N."/>
            <person name="Lang F.B.F."/>
            <person name="Roger A.J."/>
            <person name="Ruiz-Trillo I."/>
            <person name="Lander E."/>
            <person name="Nusbaum C."/>
        </authorList>
    </citation>
    <scope>NUCLEOTIDE SEQUENCE [LARGE SCALE GENOMIC DNA]</scope>
    <source>
        <strain evidence="20 21">DAOM BR117</strain>
    </source>
</reference>
<keyword evidence="11 15" id="KW-0799">Topoisomerase</keyword>
<dbReference type="FunFam" id="3.30.1360.40:FF:000003">
    <property type="entry name" value="DNA topoisomerase 2"/>
    <property type="match status" value="1"/>
</dbReference>
<accession>A0A0L0HES7</accession>
<dbReference type="GO" id="GO:0000819">
    <property type="term" value="P:sister chromatid segregation"/>
    <property type="evidence" value="ECO:0007669"/>
    <property type="project" value="TreeGrafter"/>
</dbReference>
<dbReference type="InterPro" id="IPR020568">
    <property type="entry name" value="Ribosomal_Su5_D2-typ_SF"/>
</dbReference>
<dbReference type="InterPro" id="IPR001154">
    <property type="entry name" value="TopoII_euk"/>
</dbReference>
<dbReference type="GO" id="GO:0003677">
    <property type="term" value="F:DNA binding"/>
    <property type="evidence" value="ECO:0007669"/>
    <property type="project" value="UniProtKB-UniRule"/>
</dbReference>
<dbReference type="Proteomes" id="UP000053201">
    <property type="component" value="Unassembled WGS sequence"/>
</dbReference>
<evidence type="ECO:0000313" key="20">
    <source>
        <dbReference type="EMBL" id="KNC99268.1"/>
    </source>
</evidence>
<dbReference type="GO" id="GO:0003918">
    <property type="term" value="F:DNA topoisomerase type II (double strand cut, ATP-hydrolyzing) activity"/>
    <property type="evidence" value="ECO:0007669"/>
    <property type="project" value="UniProtKB-UniRule"/>
</dbReference>
<dbReference type="Gene3D" id="3.30.565.10">
    <property type="entry name" value="Histidine kinase-like ATPase, C-terminal domain"/>
    <property type="match status" value="1"/>
</dbReference>
<evidence type="ECO:0000256" key="15">
    <source>
        <dbReference type="PROSITE-ProRule" id="PRU01384"/>
    </source>
</evidence>
<dbReference type="EC" id="5.6.2.2" evidence="5 16"/>
<evidence type="ECO:0000256" key="2">
    <source>
        <dbReference type="ARBA" id="ARBA00001913"/>
    </source>
</evidence>
<feature type="compositionally biased region" description="Polar residues" evidence="17">
    <location>
        <begin position="1430"/>
        <end position="1443"/>
    </location>
</feature>
<evidence type="ECO:0000256" key="1">
    <source>
        <dbReference type="ARBA" id="ARBA00000185"/>
    </source>
</evidence>
<dbReference type="InterPro" id="IPR013506">
    <property type="entry name" value="Topo_IIA_bsu_dom2"/>
</dbReference>
<evidence type="ECO:0000256" key="16">
    <source>
        <dbReference type="RuleBase" id="RU362094"/>
    </source>
</evidence>
<dbReference type="InterPro" id="IPR003594">
    <property type="entry name" value="HATPase_dom"/>
</dbReference>
<comment type="similarity">
    <text evidence="4 16">Belongs to the type II topoisomerase family.</text>
</comment>
<feature type="compositionally biased region" description="Basic and acidic residues" evidence="17">
    <location>
        <begin position="1509"/>
        <end position="1533"/>
    </location>
</feature>
<name>A0A0L0HES7_SPIPD</name>
<evidence type="ECO:0000259" key="19">
    <source>
        <dbReference type="PROSITE" id="PS52040"/>
    </source>
</evidence>
<keyword evidence="8 16" id="KW-0547">Nucleotide-binding</keyword>
<comment type="subunit">
    <text evidence="16">Homodimer.</text>
</comment>
<dbReference type="InterPro" id="IPR018522">
    <property type="entry name" value="TopoIIA_CS"/>
</dbReference>
<evidence type="ECO:0000256" key="4">
    <source>
        <dbReference type="ARBA" id="ARBA00011080"/>
    </source>
</evidence>
<feature type="compositionally biased region" description="Acidic residues" evidence="17">
    <location>
        <begin position="1163"/>
        <end position="1176"/>
    </location>
</feature>
<evidence type="ECO:0000256" key="14">
    <source>
        <dbReference type="ARBA" id="ARBA00053943"/>
    </source>
</evidence>
<dbReference type="CDD" id="cd16930">
    <property type="entry name" value="HATPase_TopII-like"/>
    <property type="match status" value="1"/>
</dbReference>
<dbReference type="SMART" id="SM00387">
    <property type="entry name" value="HATPase_c"/>
    <property type="match status" value="1"/>
</dbReference>
<dbReference type="RefSeq" id="XP_016607308.1">
    <property type="nucleotide sequence ID" value="XM_016753730.1"/>
</dbReference>
<dbReference type="GO" id="GO:0000712">
    <property type="term" value="P:resolution of meiotic recombination intermediates"/>
    <property type="evidence" value="ECO:0007669"/>
    <property type="project" value="TreeGrafter"/>
</dbReference>
<dbReference type="CDD" id="cd03481">
    <property type="entry name" value="TopoIIA_Trans_ScTopoIIA"/>
    <property type="match status" value="1"/>
</dbReference>
<feature type="compositionally biased region" description="Polar residues" evidence="17">
    <location>
        <begin position="1353"/>
        <end position="1366"/>
    </location>
</feature>
<feature type="region of interest" description="Disordered" evidence="17">
    <location>
        <begin position="20"/>
        <end position="87"/>
    </location>
</feature>
<dbReference type="Gene3D" id="3.40.50.670">
    <property type="match status" value="1"/>
</dbReference>
<dbReference type="InterPro" id="IPR002205">
    <property type="entry name" value="Topo_IIA_dom_A"/>
</dbReference>
<dbReference type="InterPro" id="IPR013758">
    <property type="entry name" value="Topo_IIA_A/C_ab"/>
</dbReference>
<feature type="region of interest" description="Disordered" evidence="17">
    <location>
        <begin position="1430"/>
        <end position="1464"/>
    </location>
</feature>
<evidence type="ECO:0000256" key="9">
    <source>
        <dbReference type="ARBA" id="ARBA00022840"/>
    </source>
</evidence>
<evidence type="ECO:0000256" key="17">
    <source>
        <dbReference type="SAM" id="MobiDB-lite"/>
    </source>
</evidence>
<dbReference type="PRINTS" id="PR00418">
    <property type="entry name" value="TPI2FAMILY"/>
</dbReference>
<dbReference type="SUPFAM" id="SSF54211">
    <property type="entry name" value="Ribosomal protein S5 domain 2-like"/>
    <property type="match status" value="1"/>
</dbReference>
<dbReference type="OMA" id="DVKPHMI"/>
<comment type="cofactor">
    <cofactor evidence="3">
        <name>Mg(2+)</name>
        <dbReference type="ChEBI" id="CHEBI:18420"/>
    </cofactor>
</comment>
<dbReference type="OrthoDB" id="276498at2759"/>
<evidence type="ECO:0000256" key="11">
    <source>
        <dbReference type="ARBA" id="ARBA00023029"/>
    </source>
</evidence>